<accession>A0A2X0NDK0</accession>
<comment type="catalytic activity">
    <reaction evidence="9">
        <text>1D-myo-inositol 1,2,5,6-tetrakisphosphate + H2O = 1D-myo-inositol 1,2,6-trisphosphate + phosphate</text>
        <dbReference type="Rhea" id="RHEA:77119"/>
        <dbReference type="ChEBI" id="CHEBI:15377"/>
        <dbReference type="ChEBI" id="CHEBI:43474"/>
        <dbReference type="ChEBI" id="CHEBI:195535"/>
        <dbReference type="ChEBI" id="CHEBI:195537"/>
    </reaction>
    <physiologicalReaction direction="left-to-right" evidence="9">
        <dbReference type="Rhea" id="RHEA:77120"/>
    </physiologicalReaction>
</comment>
<evidence type="ECO:0000256" key="17">
    <source>
        <dbReference type="SAM" id="Phobius"/>
    </source>
</evidence>
<evidence type="ECO:0000256" key="5">
    <source>
        <dbReference type="ARBA" id="ARBA00023157"/>
    </source>
</evidence>
<dbReference type="SUPFAM" id="SSF53254">
    <property type="entry name" value="Phosphoglycerate mutase-like"/>
    <property type="match status" value="1"/>
</dbReference>
<dbReference type="InterPro" id="IPR000560">
    <property type="entry name" value="His_Pase_clade-2"/>
</dbReference>
<dbReference type="InterPro" id="IPR016274">
    <property type="entry name" value="Histidine_acid_Pase_euk"/>
</dbReference>
<comment type="catalytic activity">
    <reaction evidence="12">
        <text>1D-myo-inositol 1,2,4,5,6-pentakisphosphate + H2O = 1D-myo-inositol 1,2,5,6-tetrakisphosphate + phosphate</text>
        <dbReference type="Rhea" id="RHEA:77115"/>
        <dbReference type="ChEBI" id="CHEBI:15377"/>
        <dbReference type="ChEBI" id="CHEBI:43474"/>
        <dbReference type="ChEBI" id="CHEBI:57798"/>
        <dbReference type="ChEBI" id="CHEBI:195535"/>
    </reaction>
    <physiologicalReaction direction="left-to-right" evidence="12">
        <dbReference type="Rhea" id="RHEA:77116"/>
    </physiologicalReaction>
</comment>
<keyword evidence="5 16" id="KW-1015">Disulfide bond</keyword>
<protein>
    <recommendedName>
        <fullName evidence="14">Phytase A</fullName>
    </recommendedName>
    <alternativeName>
        <fullName evidence="15">Histidine acid phosphatase phyA</fullName>
    </alternativeName>
    <alternativeName>
        <fullName evidence="8">Myo-inositol hexakisphosphate phosphohydrolase A</fullName>
    </alternativeName>
    <alternativeName>
        <fullName evidence="7">Myo-inositol-hexaphosphate 3-phosphohydrolase A</fullName>
    </alternativeName>
</protein>
<evidence type="ECO:0000256" key="2">
    <source>
        <dbReference type="ARBA" id="ARBA00011245"/>
    </source>
</evidence>
<dbReference type="Proteomes" id="UP000249723">
    <property type="component" value="Unassembled WGS sequence"/>
</dbReference>
<evidence type="ECO:0000256" key="9">
    <source>
        <dbReference type="ARBA" id="ARBA00043670"/>
    </source>
</evidence>
<dbReference type="InterPro" id="IPR029033">
    <property type="entry name" value="His_PPase_superfam"/>
</dbReference>
<evidence type="ECO:0000256" key="11">
    <source>
        <dbReference type="ARBA" id="ARBA00043721"/>
    </source>
</evidence>
<organism evidence="18 19">
    <name type="scientific">Microbotryum saponariae</name>
    <dbReference type="NCBI Taxonomy" id="289078"/>
    <lineage>
        <taxon>Eukaryota</taxon>
        <taxon>Fungi</taxon>
        <taxon>Dikarya</taxon>
        <taxon>Basidiomycota</taxon>
        <taxon>Pucciniomycotina</taxon>
        <taxon>Microbotryomycetes</taxon>
        <taxon>Microbotryales</taxon>
        <taxon>Microbotryaceae</taxon>
        <taxon>Microbotryum</taxon>
    </lineage>
</organism>
<comment type="subunit">
    <text evidence="2">Monomer.</text>
</comment>
<evidence type="ECO:0000256" key="4">
    <source>
        <dbReference type="ARBA" id="ARBA00022801"/>
    </source>
</evidence>
<gene>
    <name evidence="18" type="ORF">BZ3500_MVSOF-1268-A1-R1_CHR11-2G03339</name>
</gene>
<dbReference type="CDD" id="cd07061">
    <property type="entry name" value="HP_HAP_like"/>
    <property type="match status" value="1"/>
</dbReference>
<comment type="catalytic activity">
    <reaction evidence="13">
        <text>1D-myo-inositol hexakisphosphate + H2O = 1D-myo-inositol 1,2,4,5,6-pentakisphosphate + phosphate</text>
        <dbReference type="Rhea" id="RHEA:16989"/>
        <dbReference type="ChEBI" id="CHEBI:15377"/>
        <dbReference type="ChEBI" id="CHEBI:43474"/>
        <dbReference type="ChEBI" id="CHEBI:57798"/>
        <dbReference type="ChEBI" id="CHEBI:58130"/>
        <dbReference type="EC" id="3.1.3.8"/>
    </reaction>
    <physiologicalReaction direction="left-to-right" evidence="13">
        <dbReference type="Rhea" id="RHEA:16990"/>
    </physiologicalReaction>
</comment>
<feature type="disulfide bond" evidence="16">
    <location>
        <begin position="295"/>
        <end position="309"/>
    </location>
</feature>
<comment type="catalytic activity">
    <reaction evidence="10">
        <text>1D-myo-inositol 1,2-bisphosphate + H2O = 1D-myo-inositol 2-phosphate + phosphate</text>
        <dbReference type="Rhea" id="RHEA:77135"/>
        <dbReference type="ChEBI" id="CHEBI:15377"/>
        <dbReference type="ChEBI" id="CHEBI:43474"/>
        <dbReference type="ChEBI" id="CHEBI:84142"/>
        <dbReference type="ChEBI" id="CHEBI:195539"/>
    </reaction>
    <physiologicalReaction direction="left-to-right" evidence="10">
        <dbReference type="Rhea" id="RHEA:77136"/>
    </physiologicalReaction>
</comment>
<dbReference type="GO" id="GO:0005576">
    <property type="term" value="C:extracellular region"/>
    <property type="evidence" value="ECO:0007669"/>
    <property type="project" value="UniProtKB-SubCell"/>
</dbReference>
<evidence type="ECO:0000313" key="19">
    <source>
        <dbReference type="Proteomes" id="UP000249723"/>
    </source>
</evidence>
<dbReference type="Pfam" id="PF00328">
    <property type="entry name" value="His_Phos_2"/>
    <property type="match status" value="1"/>
</dbReference>
<dbReference type="OrthoDB" id="6509975at2759"/>
<evidence type="ECO:0000256" key="16">
    <source>
        <dbReference type="PIRSR" id="PIRSR000894-2"/>
    </source>
</evidence>
<dbReference type="PANTHER" id="PTHR20963">
    <property type="entry name" value="MULTIPLE INOSITOL POLYPHOSPHATE PHOSPHATASE-RELATED"/>
    <property type="match status" value="1"/>
</dbReference>
<evidence type="ECO:0000256" key="1">
    <source>
        <dbReference type="ARBA" id="ARBA00004613"/>
    </source>
</evidence>
<dbReference type="GO" id="GO:0016158">
    <property type="term" value="F:inositol hexakisphosphate 3-phosphatase activity"/>
    <property type="evidence" value="ECO:0007669"/>
    <property type="project" value="UniProtKB-EC"/>
</dbReference>
<keyword evidence="19" id="KW-1185">Reference proteome</keyword>
<evidence type="ECO:0000256" key="10">
    <source>
        <dbReference type="ARBA" id="ARBA00043675"/>
    </source>
</evidence>
<keyword evidence="4" id="KW-0378">Hydrolase</keyword>
<evidence type="ECO:0000256" key="13">
    <source>
        <dbReference type="ARBA" id="ARBA00043788"/>
    </source>
</evidence>
<dbReference type="PIRSF" id="PIRSF000894">
    <property type="entry name" value="Acid_phosphatase"/>
    <property type="match status" value="1"/>
</dbReference>
<evidence type="ECO:0000256" key="7">
    <source>
        <dbReference type="ARBA" id="ARBA00041857"/>
    </source>
</evidence>
<evidence type="ECO:0000256" key="3">
    <source>
        <dbReference type="ARBA" id="ARBA00022525"/>
    </source>
</evidence>
<reference evidence="19" key="1">
    <citation type="submission" date="2016-10" db="EMBL/GenBank/DDBJ databases">
        <authorList>
            <person name="Jeantristanb JTB J.-T."/>
            <person name="Ricardo R."/>
        </authorList>
    </citation>
    <scope>NUCLEOTIDE SEQUENCE [LARGE SCALE GENOMIC DNA]</scope>
</reference>
<name>A0A2X0NDK0_9BASI</name>
<feature type="transmembrane region" description="Helical" evidence="17">
    <location>
        <begin position="55"/>
        <end position="78"/>
    </location>
</feature>
<dbReference type="Gene3D" id="3.40.50.1240">
    <property type="entry name" value="Phosphoglycerate mutase-like"/>
    <property type="match status" value="1"/>
</dbReference>
<proteinExistence type="predicted"/>
<evidence type="ECO:0000256" key="6">
    <source>
        <dbReference type="ARBA" id="ARBA00023180"/>
    </source>
</evidence>
<feature type="disulfide bond" evidence="16">
    <location>
        <begin position="472"/>
        <end position="484"/>
    </location>
</feature>
<dbReference type="EMBL" id="FMWP01000061">
    <property type="protein sequence ID" value="SCZ95186.1"/>
    <property type="molecule type" value="Genomic_DNA"/>
</dbReference>
<comment type="catalytic activity">
    <reaction evidence="11">
        <text>1D-myo-inositol 1,2,6-trisphosphate + H2O = 1D-myo-inositol 1,2-bisphosphate + phosphate</text>
        <dbReference type="Rhea" id="RHEA:77131"/>
        <dbReference type="ChEBI" id="CHEBI:15377"/>
        <dbReference type="ChEBI" id="CHEBI:43474"/>
        <dbReference type="ChEBI" id="CHEBI:195537"/>
        <dbReference type="ChEBI" id="CHEBI:195539"/>
    </reaction>
    <physiologicalReaction direction="left-to-right" evidence="11">
        <dbReference type="Rhea" id="RHEA:77132"/>
    </physiologicalReaction>
</comment>
<dbReference type="GO" id="GO:0003993">
    <property type="term" value="F:acid phosphatase activity"/>
    <property type="evidence" value="ECO:0007669"/>
    <property type="project" value="TreeGrafter"/>
</dbReference>
<sequence>MIDDARIGMGCESVGRMKELPTSTLMAVRKKSDTHIVHKMLFFDRKTRRPRRAPAAAIGLAILGGLCTVTGVNAAAALKPYWYGLEYMAQYSPFHSLEGWKKTGKTVDITGVYILQTNGASDPTASLSAAMHASVKKVAGRANYTVPEMRFLGNYTYKLGSDGAIMPFGKTQSNEAGYSTSKRYDCGESKLGEWPCWPFIRASNSPRVVESAKQWLAGYERDADDEAGKLGIHVISEAKDSKNTLLDTCSNLVSSVPSAQEQWRKVWTPAIIQRLQVSENFGLTDLDIVHFGYLCAFESLANGGISPFCNLFRTWEHQYIEYDGDLDKYYEHSYGTNLAGSQGVGWVRELLSRLTRDRSYVEQDTTQVNHTIDSNADLFPLRHDSMMYADFTHDDQLLAVLTLLGFFEDGPLSTTLPCPMRTFVASKMVPFSGRLVVERIQGIFVEGWSQIMSDKYVRILVNDQVMNLEKLCGKSNVFEKGTYCSMWQFVSVMEGLANTAAEEFKRC</sequence>
<dbReference type="AlphaFoldDB" id="A0A2X0NDK0"/>
<keyword evidence="17" id="KW-1133">Transmembrane helix</keyword>
<evidence type="ECO:0000256" key="14">
    <source>
        <dbReference type="ARBA" id="ARBA00044106"/>
    </source>
</evidence>
<evidence type="ECO:0000256" key="12">
    <source>
        <dbReference type="ARBA" id="ARBA00043748"/>
    </source>
</evidence>
<evidence type="ECO:0000313" key="18">
    <source>
        <dbReference type="EMBL" id="SCZ95186.1"/>
    </source>
</evidence>
<evidence type="ECO:0000256" key="8">
    <source>
        <dbReference type="ARBA" id="ARBA00042300"/>
    </source>
</evidence>
<keyword evidence="3" id="KW-0964">Secreted</keyword>
<keyword evidence="17" id="KW-0812">Transmembrane</keyword>
<dbReference type="PANTHER" id="PTHR20963:SF24">
    <property type="entry name" value="3-PHYTASE B"/>
    <property type="match status" value="1"/>
</dbReference>
<keyword evidence="6" id="KW-0325">Glycoprotein</keyword>
<evidence type="ECO:0000256" key="15">
    <source>
        <dbReference type="ARBA" id="ARBA00044262"/>
    </source>
</evidence>
<keyword evidence="17" id="KW-0472">Membrane</keyword>
<comment type="subcellular location">
    <subcellularLocation>
        <location evidence="1">Secreted</location>
    </subcellularLocation>
</comment>